<dbReference type="Pfam" id="PF01370">
    <property type="entry name" value="Epimerase"/>
    <property type="match status" value="1"/>
</dbReference>
<gene>
    <name evidence="2" type="ORF">SAMN05660236_1438</name>
</gene>
<dbReference type="PANTHER" id="PTHR43245:SF13">
    <property type="entry name" value="UDP-D-APIOSE_UDP-D-XYLOSE SYNTHASE 2"/>
    <property type="match status" value="1"/>
</dbReference>
<dbReference type="AlphaFoldDB" id="A0A1T5JSC0"/>
<dbReference type="EMBL" id="FUZU01000001">
    <property type="protein sequence ID" value="SKC54342.1"/>
    <property type="molecule type" value="Genomic_DNA"/>
</dbReference>
<evidence type="ECO:0000313" key="2">
    <source>
        <dbReference type="EMBL" id="SKC54342.1"/>
    </source>
</evidence>
<dbReference type="InterPro" id="IPR050177">
    <property type="entry name" value="Lipid_A_modif_metabolic_enz"/>
</dbReference>
<evidence type="ECO:0000313" key="3">
    <source>
        <dbReference type="Proteomes" id="UP000190961"/>
    </source>
</evidence>
<keyword evidence="3" id="KW-1185">Reference proteome</keyword>
<dbReference type="Gene3D" id="3.40.50.720">
    <property type="entry name" value="NAD(P)-binding Rossmann-like Domain"/>
    <property type="match status" value="1"/>
</dbReference>
<dbReference type="PANTHER" id="PTHR43245">
    <property type="entry name" value="BIFUNCTIONAL POLYMYXIN RESISTANCE PROTEIN ARNA"/>
    <property type="match status" value="1"/>
</dbReference>
<dbReference type="InterPro" id="IPR001509">
    <property type="entry name" value="Epimerase_deHydtase"/>
</dbReference>
<reference evidence="2 3" key="1">
    <citation type="submission" date="2017-02" db="EMBL/GenBank/DDBJ databases">
        <authorList>
            <person name="Peterson S.W."/>
        </authorList>
    </citation>
    <scope>NUCLEOTIDE SEQUENCE [LARGE SCALE GENOMIC DNA]</scope>
    <source>
        <strain evidence="2 3">DSM 25262</strain>
    </source>
</reference>
<sequence length="311" mass="34703">MQTILGSGGAIGVELAKALAEYTQDIRLVSRKPAKVNATDQLVSADLLNLDEVRKAVQGSSIVYVTVGFPYTLKVWKESWPKLIRNVIAACKEYNAKLVFFDNIYMYDSNYLNGMTEETPINPPSEKGKLRATIAETIMNEVRLGKLTALIARSADFYGPAIQNTSMLTETVIKPLGKGEKANWMGATKFKHSFTYTPDAGRATALLGNTPDAYNQVWHLPTASNPLTGKEWVEAIAVEMGVKPKFRAVPKFIVKITGLFIPLMKELAEMMYQYDRDYIFNSSKFEKRFGIKPTSYQQGIEDTIRSGYKPA</sequence>
<dbReference type="SUPFAM" id="SSF51735">
    <property type="entry name" value="NAD(P)-binding Rossmann-fold domains"/>
    <property type="match status" value="1"/>
</dbReference>
<name>A0A1T5JSC0_9BACT</name>
<accession>A0A1T5JSC0</accession>
<feature type="domain" description="NAD-dependent epimerase/dehydratase" evidence="1">
    <location>
        <begin position="4"/>
        <end position="213"/>
    </location>
</feature>
<proteinExistence type="predicted"/>
<dbReference type="OrthoDB" id="112777at2"/>
<protein>
    <submittedName>
        <fullName evidence="2">Nucleoside-diphosphate-sugar epimerase</fullName>
    </submittedName>
</protein>
<organism evidence="2 3">
    <name type="scientific">Ohtaekwangia koreensis</name>
    <dbReference type="NCBI Taxonomy" id="688867"/>
    <lineage>
        <taxon>Bacteria</taxon>
        <taxon>Pseudomonadati</taxon>
        <taxon>Bacteroidota</taxon>
        <taxon>Cytophagia</taxon>
        <taxon>Cytophagales</taxon>
        <taxon>Fulvivirgaceae</taxon>
        <taxon>Ohtaekwangia</taxon>
    </lineage>
</organism>
<dbReference type="STRING" id="688867.SAMN05660236_1438"/>
<evidence type="ECO:0000259" key="1">
    <source>
        <dbReference type="Pfam" id="PF01370"/>
    </source>
</evidence>
<dbReference type="RefSeq" id="WP_079685975.1">
    <property type="nucleotide sequence ID" value="NZ_FUZU01000001.1"/>
</dbReference>
<dbReference type="InterPro" id="IPR036291">
    <property type="entry name" value="NAD(P)-bd_dom_sf"/>
</dbReference>
<dbReference type="Proteomes" id="UP000190961">
    <property type="component" value="Unassembled WGS sequence"/>
</dbReference>